<name>A0A0C3S1P4_PHLG1</name>
<gene>
    <name evidence="1" type="ORF">PHLGIDRAFT_247056</name>
</gene>
<keyword evidence="2" id="KW-1185">Reference proteome</keyword>
<evidence type="ECO:0000313" key="2">
    <source>
        <dbReference type="Proteomes" id="UP000053257"/>
    </source>
</evidence>
<organism evidence="1 2">
    <name type="scientific">Phlebiopsis gigantea (strain 11061_1 CR5-6)</name>
    <name type="common">White-rot fungus</name>
    <name type="synonym">Peniophora gigantea</name>
    <dbReference type="NCBI Taxonomy" id="745531"/>
    <lineage>
        <taxon>Eukaryota</taxon>
        <taxon>Fungi</taxon>
        <taxon>Dikarya</taxon>
        <taxon>Basidiomycota</taxon>
        <taxon>Agaricomycotina</taxon>
        <taxon>Agaricomycetes</taxon>
        <taxon>Polyporales</taxon>
        <taxon>Phanerochaetaceae</taxon>
        <taxon>Phlebiopsis</taxon>
    </lineage>
</organism>
<sequence>MQTQEMVDKLRGDLVCANKGAEEELQSMLAQLKSTEESERIALIDVRRAMCNQAELLAVRSRELTDALALVPREGFVSCSETIAMVDGLTQEMTQIYAWVEDACSRGREATQDQRDVAATVLQGYLGPTMTELLRSTGTTAQASDRLVVQLAIQAYFVQLTHSLVGSWIPMTTPHAINCFVAYIYEETSQSDIWYIFPQWRELASLYGKNSVPTTALMLNQAEFINHIVVCALLLGGIQVDENKLPGMEVEERMKNILDLCMRLRDAMGEGDVSRAFCR</sequence>
<reference evidence="1 2" key="1">
    <citation type="journal article" date="2014" name="PLoS Genet.">
        <title>Analysis of the Phlebiopsis gigantea genome, transcriptome and secretome provides insight into its pioneer colonization strategies of wood.</title>
        <authorList>
            <person name="Hori C."/>
            <person name="Ishida T."/>
            <person name="Igarashi K."/>
            <person name="Samejima M."/>
            <person name="Suzuki H."/>
            <person name="Master E."/>
            <person name="Ferreira P."/>
            <person name="Ruiz-Duenas F.J."/>
            <person name="Held B."/>
            <person name="Canessa P."/>
            <person name="Larrondo L.F."/>
            <person name="Schmoll M."/>
            <person name="Druzhinina I.S."/>
            <person name="Kubicek C.P."/>
            <person name="Gaskell J.A."/>
            <person name="Kersten P."/>
            <person name="St John F."/>
            <person name="Glasner J."/>
            <person name="Sabat G."/>
            <person name="Splinter BonDurant S."/>
            <person name="Syed K."/>
            <person name="Yadav J."/>
            <person name="Mgbeahuruike A.C."/>
            <person name="Kovalchuk A."/>
            <person name="Asiegbu F.O."/>
            <person name="Lackner G."/>
            <person name="Hoffmeister D."/>
            <person name="Rencoret J."/>
            <person name="Gutierrez A."/>
            <person name="Sun H."/>
            <person name="Lindquist E."/>
            <person name="Barry K."/>
            <person name="Riley R."/>
            <person name="Grigoriev I.V."/>
            <person name="Henrissat B."/>
            <person name="Kues U."/>
            <person name="Berka R.M."/>
            <person name="Martinez A.T."/>
            <person name="Covert S.F."/>
            <person name="Blanchette R.A."/>
            <person name="Cullen D."/>
        </authorList>
    </citation>
    <scope>NUCLEOTIDE SEQUENCE [LARGE SCALE GENOMIC DNA]</scope>
    <source>
        <strain evidence="1 2">11061_1 CR5-6</strain>
    </source>
</reference>
<dbReference type="EMBL" id="KN840626">
    <property type="protein sequence ID" value="KIP03237.1"/>
    <property type="molecule type" value="Genomic_DNA"/>
</dbReference>
<accession>A0A0C3S1P4</accession>
<dbReference type="AlphaFoldDB" id="A0A0C3S1P4"/>
<evidence type="ECO:0000313" key="1">
    <source>
        <dbReference type="EMBL" id="KIP03237.1"/>
    </source>
</evidence>
<protein>
    <submittedName>
        <fullName evidence="1">Uncharacterized protein</fullName>
    </submittedName>
</protein>
<dbReference type="HOGENOM" id="CLU_997869_0_0_1"/>
<proteinExistence type="predicted"/>
<dbReference type="Proteomes" id="UP000053257">
    <property type="component" value="Unassembled WGS sequence"/>
</dbReference>